<dbReference type="PANTHER" id="PTHR37305">
    <property type="entry name" value="INTEGRAL MEMBRANE PROTEIN-RELATED"/>
    <property type="match status" value="1"/>
</dbReference>
<proteinExistence type="predicted"/>
<organism evidence="2 3">
    <name type="scientific">Listeria floridensis FSL S10-1187</name>
    <dbReference type="NCBI Taxonomy" id="1265817"/>
    <lineage>
        <taxon>Bacteria</taxon>
        <taxon>Bacillati</taxon>
        <taxon>Bacillota</taxon>
        <taxon>Bacilli</taxon>
        <taxon>Bacillales</taxon>
        <taxon>Listeriaceae</taxon>
        <taxon>Listeria</taxon>
    </lineage>
</organism>
<feature type="transmembrane region" description="Helical" evidence="1">
    <location>
        <begin position="240"/>
        <end position="263"/>
    </location>
</feature>
<dbReference type="Pfam" id="PF12679">
    <property type="entry name" value="ABC2_membrane_2"/>
    <property type="match status" value="1"/>
</dbReference>
<keyword evidence="3" id="KW-1185">Reference proteome</keyword>
<keyword evidence="1" id="KW-0472">Membrane</keyword>
<dbReference type="EMBL" id="AODF01000009">
    <property type="protein sequence ID" value="EUJ32839.1"/>
    <property type="molecule type" value="Genomic_DNA"/>
</dbReference>
<feature type="transmembrane region" description="Helical" evidence="1">
    <location>
        <begin position="152"/>
        <end position="173"/>
    </location>
</feature>
<sequence>MSLIKNEWQKLFLRKSSWIMQLVLVVIVFLMALLMFFVRTTAGDDEFSKPVAQGVTQYYDEAGQPISENEYNSLISTKEGSKLNLKSETLSPKDSVTVLKAQKEMTSGKQAKAELQKQIDYYQVYADQGKVPMKSDFAPSGADFLSSLGSGASIATILVVIVASTIVASEFSGGTIKLLLTRPYSRSQILASKLAICVFYALLTSVVLLLSAFAFSFMLGGDAYSLPVSASTGALNAYELAFQMLGTNLILMITFLSIAFLFSSVVRSQALAVGVGIGVLFSGNIIAAILPLAIEKYDWLKWLIFNLLNLNSLVSGSGIAGGLAMWQVILGLFVYVALILSLTFYIFKKRDVALS</sequence>
<accession>A0ABP3AZ40</accession>
<dbReference type="RefSeq" id="WP_036096880.1">
    <property type="nucleotide sequence ID" value="NZ_AODF01000009.1"/>
</dbReference>
<protein>
    <recommendedName>
        <fullName evidence="4">ABC transporter permease</fullName>
    </recommendedName>
</protein>
<evidence type="ECO:0000313" key="2">
    <source>
        <dbReference type="EMBL" id="EUJ32839.1"/>
    </source>
</evidence>
<dbReference type="PANTHER" id="PTHR37305:SF1">
    <property type="entry name" value="MEMBRANE PROTEIN"/>
    <property type="match status" value="1"/>
</dbReference>
<dbReference type="Proteomes" id="UP000019249">
    <property type="component" value="Unassembled WGS sequence"/>
</dbReference>
<evidence type="ECO:0000256" key="1">
    <source>
        <dbReference type="SAM" id="Phobius"/>
    </source>
</evidence>
<gene>
    <name evidence="2" type="ORF">MFLO_06099</name>
</gene>
<comment type="caution">
    <text evidence="2">The sequence shown here is derived from an EMBL/GenBank/DDBJ whole genome shotgun (WGS) entry which is preliminary data.</text>
</comment>
<feature type="transmembrane region" description="Helical" evidence="1">
    <location>
        <begin position="18"/>
        <end position="38"/>
    </location>
</feature>
<feature type="transmembrane region" description="Helical" evidence="1">
    <location>
        <begin position="194"/>
        <end position="220"/>
    </location>
</feature>
<keyword evidence="1" id="KW-1133">Transmembrane helix</keyword>
<evidence type="ECO:0000313" key="3">
    <source>
        <dbReference type="Proteomes" id="UP000019249"/>
    </source>
</evidence>
<evidence type="ECO:0008006" key="4">
    <source>
        <dbReference type="Google" id="ProtNLM"/>
    </source>
</evidence>
<keyword evidence="1" id="KW-0812">Transmembrane</keyword>
<feature type="transmembrane region" description="Helical" evidence="1">
    <location>
        <begin position="314"/>
        <end position="347"/>
    </location>
</feature>
<name>A0ABP3AZ40_9LIST</name>
<reference evidence="2 3" key="1">
    <citation type="journal article" date="2014" name="Int. J. Syst. Evol. Microbiol.">
        <title>Listeria floridensis sp. nov., Listeria aquatica sp. nov., Listeria cornellensis sp. nov., Listeria riparia sp. nov. and Listeria grandensis sp. nov., from agricultural and natural environments.</title>
        <authorList>
            <person name="den Bakker H.C."/>
            <person name="Warchocki S."/>
            <person name="Wright E.M."/>
            <person name="Allred A.F."/>
            <person name="Ahlstrom C."/>
            <person name="Manuel C.S."/>
            <person name="Stasiewicz M.J."/>
            <person name="Burrell A."/>
            <person name="Roof S."/>
            <person name="Strawn L."/>
            <person name="Fortes E.D."/>
            <person name="Nightingale K.K."/>
            <person name="Kephart D."/>
            <person name="Wiedmann M."/>
        </authorList>
    </citation>
    <scope>NUCLEOTIDE SEQUENCE [LARGE SCALE GENOMIC DNA]</scope>
    <source>
        <strain evidence="2 3">FSL S10-1187</strain>
    </source>
</reference>
<feature type="transmembrane region" description="Helical" evidence="1">
    <location>
        <begin position="270"/>
        <end position="294"/>
    </location>
</feature>